<keyword evidence="2" id="KW-0812">Transmembrane</keyword>
<dbReference type="GeneID" id="102687045"/>
<keyword evidence="2" id="KW-0472">Membrane</keyword>
<feature type="transmembrane region" description="Helical" evidence="2">
    <location>
        <begin position="99"/>
        <end position="122"/>
    </location>
</feature>
<feature type="transmembrane region" description="Helical" evidence="2">
    <location>
        <begin position="42"/>
        <end position="62"/>
    </location>
</feature>
<evidence type="ECO:0000313" key="3">
    <source>
        <dbReference type="Ensembl" id="ENSLOCP00000014706.1"/>
    </source>
</evidence>
<dbReference type="eggNOG" id="ENOG502SAMU">
    <property type="taxonomic scope" value="Eukaryota"/>
</dbReference>
<name>W5N247_LEPOC</name>
<dbReference type="GeneTree" id="ENSGT00510000052164"/>
<keyword evidence="4" id="KW-1185">Reference proteome</keyword>
<organism evidence="3 4">
    <name type="scientific">Lepisosteus oculatus</name>
    <name type="common">Spotted gar</name>
    <dbReference type="NCBI Taxonomy" id="7918"/>
    <lineage>
        <taxon>Eukaryota</taxon>
        <taxon>Metazoa</taxon>
        <taxon>Chordata</taxon>
        <taxon>Craniata</taxon>
        <taxon>Vertebrata</taxon>
        <taxon>Euteleostomi</taxon>
        <taxon>Actinopterygii</taxon>
        <taxon>Neopterygii</taxon>
        <taxon>Holostei</taxon>
        <taxon>Semionotiformes</taxon>
        <taxon>Lepisosteidae</taxon>
        <taxon>Lepisosteus</taxon>
    </lineage>
</organism>
<evidence type="ECO:0000256" key="1">
    <source>
        <dbReference type="SAM" id="MobiDB-lite"/>
    </source>
</evidence>
<keyword evidence="2" id="KW-1133">Transmembrane helix</keyword>
<evidence type="ECO:0000256" key="2">
    <source>
        <dbReference type="SAM" id="Phobius"/>
    </source>
</evidence>
<dbReference type="KEGG" id="loc:102687045"/>
<feature type="transmembrane region" description="Helical" evidence="2">
    <location>
        <begin position="74"/>
        <end position="92"/>
    </location>
</feature>
<feature type="transmembrane region" description="Helical" evidence="2">
    <location>
        <begin position="165"/>
        <end position="187"/>
    </location>
</feature>
<evidence type="ECO:0000313" key="4">
    <source>
        <dbReference type="Proteomes" id="UP000018468"/>
    </source>
</evidence>
<dbReference type="EMBL" id="AHAT01023021">
    <property type="status" value="NOT_ANNOTATED_CDS"/>
    <property type="molecule type" value="Genomic_DNA"/>
</dbReference>
<protein>
    <submittedName>
        <fullName evidence="3">Uncharacterized LOC102687045</fullName>
    </submittedName>
</protein>
<dbReference type="OMA" id="MENYQHM"/>
<sequence>MEVPAPAASPSTPARRNGEPQTTVVGRTKPLHRFIKGEPKSIGIAVLFLGCGHFVLGIPLRMDNTENSSTTFSTFWMGIMYITAGLLCIFCENKPSKKLVTACLSVSIVSILGGAANFFVYISSIVNQVLEYNGYFYFNTTEIDPEVDRWMQIHLGQIIITEAMFMVHSVVAGILLIVISAFAGAALRSTKTQAIIRMHNLPSE</sequence>
<feature type="compositionally biased region" description="Low complexity" evidence="1">
    <location>
        <begin position="1"/>
        <end position="14"/>
    </location>
</feature>
<dbReference type="OrthoDB" id="8777022at2759"/>
<reference evidence="4" key="1">
    <citation type="submission" date="2011-12" db="EMBL/GenBank/DDBJ databases">
        <title>The Draft Genome of Lepisosteus oculatus.</title>
        <authorList>
            <consortium name="The Broad Institute Genome Assembly &amp; Analysis Group"/>
            <consortium name="Computational R&amp;D Group"/>
            <consortium name="and Sequencing Platform"/>
            <person name="Di Palma F."/>
            <person name="Alfoldi J."/>
            <person name="Johnson J."/>
            <person name="Berlin A."/>
            <person name="Gnerre S."/>
            <person name="Jaffe D."/>
            <person name="MacCallum I."/>
            <person name="Young S."/>
            <person name="Walker B.J."/>
            <person name="Lander E.S."/>
            <person name="Lindblad-Toh K."/>
        </authorList>
    </citation>
    <scope>NUCLEOTIDE SEQUENCE [LARGE SCALE GENOMIC DNA]</scope>
</reference>
<dbReference type="Proteomes" id="UP000018468">
    <property type="component" value="Linkage group LG15"/>
</dbReference>
<dbReference type="RefSeq" id="XP_006638231.1">
    <property type="nucleotide sequence ID" value="XM_006638168.3"/>
</dbReference>
<dbReference type="AlphaFoldDB" id="W5N247"/>
<feature type="region of interest" description="Disordered" evidence="1">
    <location>
        <begin position="1"/>
        <end position="23"/>
    </location>
</feature>
<dbReference type="Bgee" id="ENSLOCG00000011960">
    <property type="expression patterns" value="Expressed in liver and 12 other cell types or tissues"/>
</dbReference>
<accession>W5N247</accession>
<reference evidence="3" key="3">
    <citation type="submission" date="2025-09" db="UniProtKB">
        <authorList>
            <consortium name="Ensembl"/>
        </authorList>
    </citation>
    <scope>IDENTIFICATION</scope>
</reference>
<proteinExistence type="predicted"/>
<dbReference type="HOGENOM" id="CLU_1320525_0_0_1"/>
<reference evidence="3" key="2">
    <citation type="submission" date="2025-08" db="UniProtKB">
        <authorList>
            <consortium name="Ensembl"/>
        </authorList>
    </citation>
    <scope>IDENTIFICATION</scope>
</reference>
<dbReference type="Ensembl" id="ENSLOCT00000014735.1">
    <property type="protein sequence ID" value="ENSLOCP00000014706.1"/>
    <property type="gene ID" value="ENSLOCG00000011960.1"/>
</dbReference>
<dbReference type="InParanoid" id="W5N247"/>
<dbReference type="GO" id="GO:0016020">
    <property type="term" value="C:membrane"/>
    <property type="evidence" value="ECO:0007669"/>
    <property type="project" value="UniProtKB-SubCell"/>
</dbReference>